<reference evidence="3 4" key="1">
    <citation type="submission" date="2019-08" db="EMBL/GenBank/DDBJ databases">
        <title>Bradymonadales sp. TMQ2.</title>
        <authorList>
            <person name="Liang Q."/>
        </authorList>
    </citation>
    <scope>NUCLEOTIDE SEQUENCE [LARGE SCALE GENOMIC DNA]</scope>
    <source>
        <strain evidence="3 4">TMQ2</strain>
    </source>
</reference>
<dbReference type="EMBL" id="VOSL01000147">
    <property type="protein sequence ID" value="TXD31599.1"/>
    <property type="molecule type" value="Genomic_DNA"/>
</dbReference>
<proteinExistence type="predicted"/>
<comment type="caution">
    <text evidence="3">The sequence shown here is derived from an EMBL/GenBank/DDBJ whole genome shotgun (WGS) entry which is preliminary data.</text>
</comment>
<evidence type="ECO:0000313" key="4">
    <source>
        <dbReference type="Proteomes" id="UP000321046"/>
    </source>
</evidence>
<dbReference type="RefSeq" id="WP_146977472.1">
    <property type="nucleotide sequence ID" value="NZ_VOSL01000147.1"/>
</dbReference>
<evidence type="ECO:0000256" key="2">
    <source>
        <dbReference type="SAM" id="MobiDB-lite"/>
    </source>
</evidence>
<dbReference type="PANTHER" id="PTHR12558:SF13">
    <property type="entry name" value="CELL DIVISION CYCLE PROTEIN 27 HOMOLOG"/>
    <property type="match status" value="1"/>
</dbReference>
<dbReference type="Pfam" id="PF13181">
    <property type="entry name" value="TPR_8"/>
    <property type="match status" value="2"/>
</dbReference>
<organism evidence="3 4">
    <name type="scientific">Lujinxingia vulgaris</name>
    <dbReference type="NCBI Taxonomy" id="2600176"/>
    <lineage>
        <taxon>Bacteria</taxon>
        <taxon>Deltaproteobacteria</taxon>
        <taxon>Bradymonadales</taxon>
        <taxon>Lujinxingiaceae</taxon>
        <taxon>Lujinxingia</taxon>
    </lineage>
</organism>
<feature type="region of interest" description="Disordered" evidence="2">
    <location>
        <begin position="267"/>
        <end position="295"/>
    </location>
</feature>
<sequence>MTDQLRALQDQLATDPGNPDIFRALQSLCWEHGHWQEALSAAREQASISTLKPDYQSLAQSLHTLAESLQPGPEKARALLALGDLYLEDLDQRARAMEAYQAAFKAHPEDALPLQRASAVYLRHREWDNLLTTHQIEARVAADPAERARLLLAIAQIQAEHQGDLPAALDTLAQTEHPDPLVEQLTALYQRGVTMADAIAEADELATELLAEGEGTDAAQAWLEAAQLEYDRLAGDAARALQFARKALDADPENDDAHLIVDELNARPDASAPTSNDADAMTQPGSASEDSPAPQKRSVNAFFDAVAPFDGDLDAARQALQDDPANLSALAAIRAELREQGNIGQLAETLEHSVRYLRKRDGEWEVMTELARLYWLELNDDERAEYYFKRLKLLDDAHPDVFAFYEAYYEDAGDWRKLFSLLAGRLTQLEDREDYWLVAERLSDIAETELGSAEKAIDVWKNFLREYPADPEARRRLRHLYEDHGKWNALVDLIKDEVRQLEENDPENTTERIALLEEMADIYRVRLNLDSMLITIMAQILELDPLHPSAFDQLRDLYEKNRRFNDLASLLSDAAERAAEQGDIGRAVGLLLEVADIWQERLNNVTQAIPYLERVIAIAPEEADVRDRLRQIYEQRRDFRSLFDLEVKEAVLELGDDRETRLTELLEMAREKLRDPEREARVLEALTESHPSEERLDELQRAYRRLEDWRSLATLLESRASSFDPDRALSTREEAARLFHQRLNDLDEAARAWQAILSDHADHHEAFDSLSEIFGNTSRLDALEDLYLDARRPEDLYERLDLLADGRDDAAVIDLRERQVRLAQQHLQDDARLIAALEDLLLRAPDEDAQAALYERLLPTYVENDHFDRAIEAHQFLLERRDEDGPRVESMLAIADLEHRRAQPDQALAWALKCFERFPADPEILDVSLVYARAAALQQTLADAWIDCAEAIDDEATQNDLFSRAATLLAQDLQQTERPIAIFELLRPRMPESLEILAALDPLYDRAGRHEDRVDTLRAQIQLLAEQGAADADLVDQLSKIADVQRAHLDQKDAARQTYMEILDRDPDHLGALRGVKELHRLDERHHDVAEFLMREIPLAAYEGPEAVWRARMELGDLMRDHLDDPHGALRAYAEVLGENPEHDGALTAARQFLDRDDFARDAALLLEPILRDLNAHEPLAEALEARLRVCDDPFEEQEILDELIPLYADELKDTEAAFAHACRQFNIDPERDDIWLRVEQLGARLNRWALIEEMFTAESPLLGHESPTRFDLLRHLAAIREHQLKDRPRALEAWERLHAYDPMDLPTVEALERLYRKDERTADLVDILRKRALLVDLDEDRVNLLTEAASLLDDALHQPVDAIELYREILAIEPDHADAVDALERLLRDQQAWHDLDALLAEQADQTLQPQRRRAFLRRLASLRFEQLDDLPGAVAISIDLLEDDPGDDAVLAFVADLDDRLASEASWPELRLDLARTLEPIYRLRSEYDRLDHVLAIRLELCEDPFEQLEILDELVTLRHKKLSRPRQAFDAIARAVLIQPDDEDRRKRLIELANAVDALDEAASTLEQAATRADAFAAGAIWKRVGQLATQKLNDPTRAIAAFEQALELDPNDIPAMEALERLFEATGDTENLSLILLRQSEVATSEQRLKLLRRVAILQEQVLDNAPDAIDTNRLILEADPTDLQVVEALERLYAAQDQHFELAELLQRKAELVEEGAARMGVLARLAEVYEHQLHDLEETIATYRRIVAETPGHLHALAQLDRILRDEARWADWVDVARQRLDSPAARDPELRLELELQLGTALADELFDTAEALQVFRAILARVEDQPDALARLEAFAQDEAWIEDVAPDLREIYRRNNTWSRHLDLLDRLAAQLLDPTEKATVLFDRGVIARDRFEDRGELAMTCFAQAWALEPQREGYGDALISLGSRLQAWDTLTEHLRTVLERALEPRMILDLHLKLAMIFGDALGDEAESEHHLREVLAMEPSHAEALASLMSLLDHQERWHDLIEIFEARHLALLDTKPSDALTFLRKIAELQETRLNDTFSAVETWRRVRALEPRGQLALDNLVRLLTQQERWEELADLYTDIAASSSLPSEVLQAELALADLCRGPLHEVPRAIELYGRALDIDAEHPHAIASLEAVFDEDPEHSALAAQHLEPLYRQRKDRPRLARVLDARAAASELPAERLAWLRELAQIVDHELNDPAWAWQIHGRIFALDPADQPARDALAILAARVTDPEQGWLTLAECYDTVLRESYEIDDALRAHLRVEQAEIFADRLLDASRASDAVNLAMGLAPDLERAIDLRERLLERERDWHALADHYRLLAEQQPEHAAPWLEKLAVLFEEVLGDVEAAIDTYNQLLDVDPTSASYRASLERLLAQVERWFDLAEIYRWRIGDALDPDVVLDNRFKLARLQEAHLDAVEEAIETYRTILNDEPSHGPTIRALEGLRHDLERRSGPWEPMRLSVIDLLLNTYDESLAWQRIDDLLEEKVRLLDDVALKVQVLVERAQLMLRVSEDVVERSQALITLARAYCLDPSNAEIEELVEVLATDLDAWQRVIPIYLAALEDSDDVARQGRILAAIARVYEGPLDDKESAIAAYQQSVEIAPDTEDTLSKLQQLYGELSKWEPLVQILERRLAETYDPEEGKSLRVRIARIYDETLHQPDQALRLYEELRQDDPSELSYLLVMERLLESLEDWQGLEALLIDKLSIVDGDALRSRAFHRLGQLRRDHLQRPDDAIASFIDALAINPEDTDALDALIDLYNANQRWPELLDALHARQELLDPEALSDITSLEVRQGDVLAEHLNDPLQALDRYASALERDPQNYLVRGALFRLMTHPEALVPAGQALQEAYRTGQEWDELEALYERMIELNEIPEQRAGLYIDLAQLQIDAFDLPVKAFATLGRALRDVPQVDFLREQLQLLADHLGFQDDLVALYEEALELGVEDLEVRRSMHLAVGQGYAQGMGEADEAIKHFQAVLEMDEYDLDALRWLDQIYQALEDWPNLVEILRAKQTVVDGDELLQTHYQLAYLLELAIEEPHEAFDLYRRVLLDDPTHAGAVEGLERLSDLDELRPEILQLLEPTYREAQDWLKLSRLYLLKLETVESAAERADLLREVATLEYEELGDVEAAYAHWGRALREDPHDVDVQEKIEAIAEQRDLYEALVALYEDIVENLNDPIRQLELAERAADWASRILGDDQQAASLYRVVLAAEPTHPQALENLERIARQQGDDQSLEAVLAARLQSSHDASEQADLYAELGRVRLGLQDHPGAIDALVGLTDLQGEDPEVLETLCGLFEITERYEELANTLDRLLNHRTEPEHQLELLTQLGAVTSDRLEQHGRALDAYTRARELAPDDLQILRALEDVYHGLGDHQALRDLLDRQLELASNEDEIVRLLLRRARLRYEVDRDPNAAIEDYQAAFALRDDHPDIIAALGDLYRNEARWDDLLALHRLHFDRAPDQDAQIHHLLVMAQICHEELSQLDEAAGFAGTVLEADPHHPDALNRLEAIYRSQHAWDNVIAVLDRRMEHADEQQRYDLMLERARTLEQDADAPQAAAETHLAILESYPDDEVVLSRLDALYKRTDDHLGVYNLLDHRAQRTDAADEKVQLYLQMGELARLHLPGTSLRTDALEKARAITDDDLAIVEPLLDAYIEQGLLDRATPILNAVIESLLDARQMKDVVRFYHLQGKLAEQAGDLTSARESYEAAHKIDATYVPNLLSLGKLAFHSEDMEHALKIFQILLLHQMNIKDNADKVDVYYHLGAIRQATGDERGARDMYKRALRVDASHAPSQQALDALGA</sequence>
<feature type="compositionally biased region" description="Polar residues" evidence="2">
    <location>
        <begin position="272"/>
        <end position="289"/>
    </location>
</feature>
<feature type="repeat" description="TPR" evidence="1">
    <location>
        <begin position="3780"/>
        <end position="3813"/>
    </location>
</feature>
<name>A0A5C6WZ21_9DELT</name>
<dbReference type="Gene3D" id="1.25.40.10">
    <property type="entry name" value="Tetratricopeptide repeat domain"/>
    <property type="match status" value="16"/>
</dbReference>
<dbReference type="InterPro" id="IPR019734">
    <property type="entry name" value="TPR_rpt"/>
</dbReference>
<protein>
    <recommendedName>
        <fullName evidence="5">Tetratricopeptide repeat protein</fullName>
    </recommendedName>
</protein>
<evidence type="ECO:0000256" key="1">
    <source>
        <dbReference type="PROSITE-ProRule" id="PRU00339"/>
    </source>
</evidence>
<evidence type="ECO:0008006" key="5">
    <source>
        <dbReference type="Google" id="ProtNLM"/>
    </source>
</evidence>
<keyword evidence="1" id="KW-0802">TPR repeat</keyword>
<dbReference type="SMART" id="SM00028">
    <property type="entry name" value="TPR"/>
    <property type="match status" value="17"/>
</dbReference>
<dbReference type="Proteomes" id="UP000321046">
    <property type="component" value="Unassembled WGS sequence"/>
</dbReference>
<accession>A0A5C6WZ21</accession>
<dbReference type="SUPFAM" id="SSF48452">
    <property type="entry name" value="TPR-like"/>
    <property type="match status" value="11"/>
</dbReference>
<gene>
    <name evidence="3" type="ORF">FRC96_20775</name>
</gene>
<dbReference type="PROSITE" id="PS50005">
    <property type="entry name" value="TPR"/>
    <property type="match status" value="1"/>
</dbReference>
<evidence type="ECO:0000313" key="3">
    <source>
        <dbReference type="EMBL" id="TXD31599.1"/>
    </source>
</evidence>
<dbReference type="InterPro" id="IPR011990">
    <property type="entry name" value="TPR-like_helical_dom_sf"/>
</dbReference>
<dbReference type="Pfam" id="PF13174">
    <property type="entry name" value="TPR_6"/>
    <property type="match status" value="2"/>
</dbReference>
<dbReference type="OrthoDB" id="5244639at2"/>
<dbReference type="PANTHER" id="PTHR12558">
    <property type="entry name" value="CELL DIVISION CYCLE 16,23,27"/>
    <property type="match status" value="1"/>
</dbReference>